<organism evidence="5 6">
    <name type="scientific">Fodinicurvata halophila</name>
    <dbReference type="NCBI Taxonomy" id="1419723"/>
    <lineage>
        <taxon>Bacteria</taxon>
        <taxon>Pseudomonadati</taxon>
        <taxon>Pseudomonadota</taxon>
        <taxon>Alphaproteobacteria</taxon>
        <taxon>Rhodospirillales</taxon>
        <taxon>Rhodovibrionaceae</taxon>
        <taxon>Fodinicurvata</taxon>
    </lineage>
</organism>
<accession>A0ABV8UJE8</accession>
<feature type="chain" id="PRO_5046910260" evidence="4">
    <location>
        <begin position="24"/>
        <end position="343"/>
    </location>
</feature>
<evidence type="ECO:0000256" key="2">
    <source>
        <dbReference type="ARBA" id="ARBA00022448"/>
    </source>
</evidence>
<keyword evidence="3 4" id="KW-0732">Signal</keyword>
<dbReference type="PANTHER" id="PTHR33376:SF7">
    <property type="entry name" value="C4-DICARBOXYLATE-BINDING PROTEIN DCTB"/>
    <property type="match status" value="1"/>
</dbReference>
<evidence type="ECO:0000313" key="6">
    <source>
        <dbReference type="Proteomes" id="UP001595799"/>
    </source>
</evidence>
<gene>
    <name evidence="5" type="primary">dctP</name>
    <name evidence="5" type="ORF">ACFOW6_05535</name>
</gene>
<proteinExistence type="inferred from homology"/>
<comment type="similarity">
    <text evidence="1">Belongs to the bacterial solute-binding protein 7 family.</text>
</comment>
<dbReference type="NCBIfam" id="NF037995">
    <property type="entry name" value="TRAP_S1"/>
    <property type="match status" value="1"/>
</dbReference>
<feature type="signal peptide" evidence="4">
    <location>
        <begin position="1"/>
        <end position="23"/>
    </location>
</feature>
<dbReference type="RefSeq" id="WP_382421342.1">
    <property type="nucleotide sequence ID" value="NZ_JBHSCW010000003.1"/>
</dbReference>
<dbReference type="InterPro" id="IPR038404">
    <property type="entry name" value="TRAP_DctP_sf"/>
</dbReference>
<sequence length="343" mass="38935">MRRKALLAVTTAASLMFAAGTLAAEEWKFAHEESDGDVQDIYAEEFKRMVEERTDGEVSVTIYTYGQLGNENDITELTANGAVQFSNASPGHLGSFVPEIQVLLIPYLLSENEEVNKKVLSNSEALYGELADDFQSKGLKLFDIYPEGEMVWTTKKEVREPEDLEGVKFRVMTSPLLVEAYDTFGADPVALPWGEVYSGLQLNTIDAQVNPIFFIESAKFYEVTDYLIWTGEQEYTTTVVANSDFWNGLSEERQDMLMDIRSELTDFIYEEQQKLNQASRENIKEEAPDIEYVELTAEEREAFAERAEQLDQFYIDEVGGNAEEVVEKLRSEIEKAEEEMGEN</sequence>
<dbReference type="PANTHER" id="PTHR33376">
    <property type="match status" value="1"/>
</dbReference>
<dbReference type="Proteomes" id="UP001595799">
    <property type="component" value="Unassembled WGS sequence"/>
</dbReference>
<keyword evidence="2" id="KW-0813">Transport</keyword>
<protein>
    <submittedName>
        <fullName evidence="5">TRAP transporter substrate-binding protein DctP</fullName>
    </submittedName>
</protein>
<dbReference type="CDD" id="cd13668">
    <property type="entry name" value="PBP2_TRAP_UehA_TeaA"/>
    <property type="match status" value="1"/>
</dbReference>
<evidence type="ECO:0000256" key="4">
    <source>
        <dbReference type="SAM" id="SignalP"/>
    </source>
</evidence>
<dbReference type="EMBL" id="JBHSCW010000003">
    <property type="protein sequence ID" value="MFC4351000.1"/>
    <property type="molecule type" value="Genomic_DNA"/>
</dbReference>
<evidence type="ECO:0000256" key="1">
    <source>
        <dbReference type="ARBA" id="ARBA00009023"/>
    </source>
</evidence>
<comment type="caution">
    <text evidence="5">The sequence shown here is derived from an EMBL/GenBank/DDBJ whole genome shotgun (WGS) entry which is preliminary data.</text>
</comment>
<keyword evidence="6" id="KW-1185">Reference proteome</keyword>
<evidence type="ECO:0000313" key="5">
    <source>
        <dbReference type="EMBL" id="MFC4351000.1"/>
    </source>
</evidence>
<name>A0ABV8UJE8_9PROT</name>
<dbReference type="InterPro" id="IPR018389">
    <property type="entry name" value="DctP_fam"/>
</dbReference>
<dbReference type="Gene3D" id="3.40.190.170">
    <property type="entry name" value="Bacterial extracellular solute-binding protein, family 7"/>
    <property type="match status" value="1"/>
</dbReference>
<reference evidence="6" key="1">
    <citation type="journal article" date="2019" name="Int. J. Syst. Evol. Microbiol.">
        <title>The Global Catalogue of Microorganisms (GCM) 10K type strain sequencing project: providing services to taxonomists for standard genome sequencing and annotation.</title>
        <authorList>
            <consortium name="The Broad Institute Genomics Platform"/>
            <consortium name="The Broad Institute Genome Sequencing Center for Infectious Disease"/>
            <person name="Wu L."/>
            <person name="Ma J."/>
        </authorList>
    </citation>
    <scope>NUCLEOTIDE SEQUENCE [LARGE SCALE GENOMIC DNA]</scope>
    <source>
        <strain evidence="6">CECT 8472</strain>
    </source>
</reference>
<dbReference type="Pfam" id="PF03480">
    <property type="entry name" value="DctP"/>
    <property type="match status" value="1"/>
</dbReference>
<evidence type="ECO:0000256" key="3">
    <source>
        <dbReference type="ARBA" id="ARBA00022729"/>
    </source>
</evidence>